<dbReference type="Pfam" id="PF05919">
    <property type="entry name" value="Mitovir_RNA_pol"/>
    <property type="match status" value="1"/>
</dbReference>
<dbReference type="Proteomes" id="UP001642360">
    <property type="component" value="Unassembled WGS sequence"/>
</dbReference>
<dbReference type="SUPFAM" id="SSF56672">
    <property type="entry name" value="DNA/RNA polymerases"/>
    <property type="match status" value="1"/>
</dbReference>
<accession>A0ABC8R465</accession>
<organism evidence="1 2">
    <name type="scientific">Ilex paraguariensis</name>
    <name type="common">yerba mate</name>
    <dbReference type="NCBI Taxonomy" id="185542"/>
    <lineage>
        <taxon>Eukaryota</taxon>
        <taxon>Viridiplantae</taxon>
        <taxon>Streptophyta</taxon>
        <taxon>Embryophyta</taxon>
        <taxon>Tracheophyta</taxon>
        <taxon>Spermatophyta</taxon>
        <taxon>Magnoliopsida</taxon>
        <taxon>eudicotyledons</taxon>
        <taxon>Gunneridae</taxon>
        <taxon>Pentapetalae</taxon>
        <taxon>asterids</taxon>
        <taxon>campanulids</taxon>
        <taxon>Aquifoliales</taxon>
        <taxon>Aquifoliaceae</taxon>
        <taxon>Ilex</taxon>
    </lineage>
</organism>
<proteinExistence type="predicted"/>
<sequence length="730" mass="83177">MLKSYYRVRAAFCGRFDYGKEIEAVRDRFPFMLPYVENESNQFSLDLQVEFIHYECFPIQDILPIPLKLLPLPKLACLFWLPVEVLKPEKEDPVGLSSDGRLVTGRLAGLLLQNKVDKTELRYDKKETELQESGLLGRTLILKGATNENRVTSSRAKDSDPGLLNIKLVDRPLSSFFSTSRSFTFVHRSIPKAGVIPAYVYRKILRRGDDPRVIRVVLSICALSRLIKVVPKRGLRVNPSTIHIPNFQLGEPAQKLCVKLLTSGFSMLGAYAPAYRKIPLRLGFSFKPMFTSGPNTTKDFRKESSVKLRNSVPLAEKWKKFQMTIYHSLPVDASALFTLFKPEDLAVIGSLWFSDREIIPDSGYDNPVDPVKEGTDGFGWLINSLLPPAQALWWDTMVTRPEAGRFGRKLEGSGKIRLFAIANPIFQTLLRPLHDWVMKVLSTIKMDGTFNQLAPLHRLKGMKDLYSFDLKSAQVEEGLLPVDLSGSLLASLFGDSLAQSWCFLMTMVGFRSPDRLPSRLKARVYRFTRGQPLGYYSSWPVFTLTHHALVWLAAYEVYPGRRFEDYAILGDDIVIADRKVALEYQRIMEEAQGVISKEKSLVSSRGACEFAKRFIINNHRLDRTDCSPVSLSCIKLCHGFIRVGSDRLFDHLSLRWKRHWLTLFSTSGIHPLPFKLWLAYPEKGILNCYEEGAVRAFILGRVEPKDLDEKSISELNTFWVNDDDMMLERL</sequence>
<protein>
    <recommendedName>
        <fullName evidence="3">RNA-dependent RNA polymerase</fullName>
    </recommendedName>
</protein>
<dbReference type="PANTHER" id="PTHR34456">
    <property type="entry name" value="MITOVIRUS RNA-DEPENDENT RNA POLYMERASE"/>
    <property type="match status" value="1"/>
</dbReference>
<dbReference type="PANTHER" id="PTHR34456:SF9">
    <property type="entry name" value="MITOVIRUS RNA-DEPENDENT RNA POLYMERASE"/>
    <property type="match status" value="1"/>
</dbReference>
<gene>
    <name evidence="1" type="ORF">ILEXP_LOCUS7192</name>
</gene>
<dbReference type="AlphaFoldDB" id="A0ABC8R465"/>
<dbReference type="InterPro" id="IPR008686">
    <property type="entry name" value="RNA_pol_mitovir"/>
</dbReference>
<name>A0ABC8R465_9AQUA</name>
<keyword evidence="2" id="KW-1185">Reference proteome</keyword>
<dbReference type="EMBL" id="CAUOFW020000988">
    <property type="protein sequence ID" value="CAK9139791.1"/>
    <property type="molecule type" value="Genomic_DNA"/>
</dbReference>
<reference evidence="1 2" key="1">
    <citation type="submission" date="2024-02" db="EMBL/GenBank/DDBJ databases">
        <authorList>
            <person name="Vignale AGUSTIN F."/>
            <person name="Sosa J E."/>
            <person name="Modenutti C."/>
        </authorList>
    </citation>
    <scope>NUCLEOTIDE SEQUENCE [LARGE SCALE GENOMIC DNA]</scope>
</reference>
<dbReference type="InterPro" id="IPR043502">
    <property type="entry name" value="DNA/RNA_pol_sf"/>
</dbReference>
<comment type="caution">
    <text evidence="1">The sequence shown here is derived from an EMBL/GenBank/DDBJ whole genome shotgun (WGS) entry which is preliminary data.</text>
</comment>
<evidence type="ECO:0000313" key="2">
    <source>
        <dbReference type="Proteomes" id="UP001642360"/>
    </source>
</evidence>
<evidence type="ECO:0000313" key="1">
    <source>
        <dbReference type="EMBL" id="CAK9139791.1"/>
    </source>
</evidence>
<evidence type="ECO:0008006" key="3">
    <source>
        <dbReference type="Google" id="ProtNLM"/>
    </source>
</evidence>